<dbReference type="RefSeq" id="WP_196568812.1">
    <property type="nucleotide sequence ID" value="NZ_JADRYY010000051.1"/>
</dbReference>
<protein>
    <submittedName>
        <fullName evidence="1">DUF4303 domain-containing protein</fullName>
    </submittedName>
</protein>
<dbReference type="Proteomes" id="UP000614721">
    <property type="component" value="Unassembled WGS sequence"/>
</dbReference>
<keyword evidence="2" id="KW-1185">Reference proteome</keyword>
<proteinExistence type="predicted"/>
<gene>
    <name evidence="1" type="ORF">I4902_18340</name>
</gene>
<reference evidence="1 2" key="1">
    <citation type="submission" date="2020-11" db="EMBL/GenBank/DDBJ databases">
        <title>Enhanced detection system for hospital associated transmission using whole genome sequencing surveillance.</title>
        <authorList>
            <person name="Harrison L.H."/>
            <person name="Van Tyne D."/>
            <person name="Marsh J.W."/>
            <person name="Griffith M.P."/>
            <person name="Snyder D.J."/>
            <person name="Cooper V.S."/>
            <person name="Mustapha M."/>
        </authorList>
    </citation>
    <scope>NUCLEOTIDE SEQUENCE [LARGE SCALE GENOMIC DNA]</scope>
    <source>
        <strain evidence="1 2">PR00075</strain>
    </source>
</reference>
<sequence length="179" mass="21517">MELEKLEKDIINSITDTITHIKKQIYWEDISSFCLYTDESFMSLSLLFNTKLYFEKTRDNNHPLTNKYSPAEWFSETITENDDEYLYKNIAFSSVSSMMMEFSISDYFENNKDRNNISETCINAMINCIKNDIFQKPESTIYLFMLSDNYHKENLLNWNKNLNTQSIRKEFFKWINEEL</sequence>
<comment type="caution">
    <text evidence="1">The sequence shown here is derived from an EMBL/GenBank/DDBJ whole genome shotgun (WGS) entry which is preliminary data.</text>
</comment>
<evidence type="ECO:0000313" key="2">
    <source>
        <dbReference type="Proteomes" id="UP000614721"/>
    </source>
</evidence>
<accession>A0ABS0IZ10</accession>
<dbReference type="EMBL" id="JADSJP010000060">
    <property type="protein sequence ID" value="MBG2881208.1"/>
    <property type="molecule type" value="Genomic_DNA"/>
</dbReference>
<evidence type="ECO:0000313" key="1">
    <source>
        <dbReference type="EMBL" id="MBG2881208.1"/>
    </source>
</evidence>
<organism evidence="1 2">
    <name type="scientific">Proteus alimentorum</name>
    <dbReference type="NCBI Taxonomy" id="1973495"/>
    <lineage>
        <taxon>Bacteria</taxon>
        <taxon>Pseudomonadati</taxon>
        <taxon>Pseudomonadota</taxon>
        <taxon>Gammaproteobacteria</taxon>
        <taxon>Enterobacterales</taxon>
        <taxon>Morganellaceae</taxon>
        <taxon>Proteus</taxon>
    </lineage>
</organism>
<name>A0ABS0IZ10_9GAMM</name>